<name>A0A7R9NWZ4_9NEOP</name>
<dbReference type="GO" id="GO:0000724">
    <property type="term" value="P:double-strand break repair via homologous recombination"/>
    <property type="evidence" value="ECO:0007669"/>
    <property type="project" value="InterPro"/>
</dbReference>
<dbReference type="PANTHER" id="PTHR28547">
    <property type="entry name" value="PROTEIN MMS22-LIKE"/>
    <property type="match status" value="1"/>
</dbReference>
<dbReference type="InterPro" id="IPR029424">
    <property type="entry name" value="MMS22L_C"/>
</dbReference>
<dbReference type="AlphaFoldDB" id="A0A7R9NWZ4"/>
<feature type="domain" description="MMS22-like C-terminal" evidence="1">
    <location>
        <begin position="404"/>
        <end position="537"/>
    </location>
</feature>
<accession>A0A7R9NWZ4</accession>
<evidence type="ECO:0000313" key="2">
    <source>
        <dbReference type="EMBL" id="CAD7459307.1"/>
    </source>
</evidence>
<dbReference type="Pfam" id="PF14911">
    <property type="entry name" value="MMS22L_C"/>
    <property type="match status" value="1"/>
</dbReference>
<protein>
    <recommendedName>
        <fullName evidence="1">MMS22-like C-terminal domain-containing protein</fullName>
    </recommendedName>
</protein>
<dbReference type="PANTHER" id="PTHR28547:SF1">
    <property type="entry name" value="PROTEIN MMS22-LIKE"/>
    <property type="match status" value="1"/>
</dbReference>
<sequence length="543" mass="62667">MEFQFHEIIVLQHFERAVTTIHKQSIMSSLMLDEREQFFHKSAGTGTSGNEPNSGFPFTQSSSRCLFHDDGLDYGPRLCLFDKSVCDVNSVLPFYADWVTSIENGLTPLENFKDFVSLGNTNAPTSFFHQFHMNLDLRWYILTVKYQIFDYIQKHDHTMISSCIEPKLRYEAYKADMLETYFVAFLCELVQLSIYLFEKFVSNYPHLNVIFTKCLSTDVSTEEQLRVYLQLLKPILTHWYELNSLPFMKLWDYFQSRLNSFFLVPTESLEALALMSKYEMGLPCLYHRSISISLELNATNITRRMPTARPRYGSGAPRRARAVRFGQTHLANGHSDTLAQSVACLPTELRARPGKDIKEVAQPLVSLVHCHTNDTALMKLFVKDLQHIFELNPTLELSRHVLFGLDKGLRFLTVLTRECNDDEVVLQLVMELCLSHILKEAIREVTRVQQHLAFGLLNELLKSPLIDQNKQIRETFLNTLVGLYSHMAFSSQPLFQLLTKLARNYPKLIACTLPDLQREIKTVELSRGVAFDQSLRTYPLFTL</sequence>
<evidence type="ECO:0000259" key="1">
    <source>
        <dbReference type="Pfam" id="PF14911"/>
    </source>
</evidence>
<dbReference type="InterPro" id="IPR042320">
    <property type="entry name" value="MMS22-like"/>
</dbReference>
<reference evidence="2" key="1">
    <citation type="submission" date="2020-11" db="EMBL/GenBank/DDBJ databases">
        <authorList>
            <person name="Tran Van P."/>
        </authorList>
    </citation>
    <scope>NUCLEOTIDE SEQUENCE</scope>
</reference>
<organism evidence="2">
    <name type="scientific">Timema tahoe</name>
    <dbReference type="NCBI Taxonomy" id="61484"/>
    <lineage>
        <taxon>Eukaryota</taxon>
        <taxon>Metazoa</taxon>
        <taxon>Ecdysozoa</taxon>
        <taxon>Arthropoda</taxon>
        <taxon>Hexapoda</taxon>
        <taxon>Insecta</taxon>
        <taxon>Pterygota</taxon>
        <taxon>Neoptera</taxon>
        <taxon>Polyneoptera</taxon>
        <taxon>Phasmatodea</taxon>
        <taxon>Timematodea</taxon>
        <taxon>Timematoidea</taxon>
        <taxon>Timematidae</taxon>
        <taxon>Timema</taxon>
    </lineage>
</organism>
<proteinExistence type="predicted"/>
<gene>
    <name evidence="2" type="ORF">TTEB3V08_LOCUS7264</name>
</gene>
<dbReference type="EMBL" id="OE002774">
    <property type="protein sequence ID" value="CAD7459307.1"/>
    <property type="molecule type" value="Genomic_DNA"/>
</dbReference>
<dbReference type="GO" id="GO:0043596">
    <property type="term" value="C:nuclear replication fork"/>
    <property type="evidence" value="ECO:0007669"/>
    <property type="project" value="TreeGrafter"/>
</dbReference>
<dbReference type="GO" id="GO:0031297">
    <property type="term" value="P:replication fork processing"/>
    <property type="evidence" value="ECO:0007669"/>
    <property type="project" value="InterPro"/>
</dbReference>